<dbReference type="AlphaFoldDB" id="F0H2F0"/>
<organism evidence="1 2">
    <name type="scientific">Anaerococcus hydrogenalis ACS-025-V-Sch4</name>
    <dbReference type="NCBI Taxonomy" id="879306"/>
    <lineage>
        <taxon>Bacteria</taxon>
        <taxon>Bacillati</taxon>
        <taxon>Bacillota</taxon>
        <taxon>Tissierellia</taxon>
        <taxon>Tissierellales</taxon>
        <taxon>Peptoniphilaceae</taxon>
        <taxon>Anaerococcus</taxon>
    </lineage>
</organism>
<name>F0H2F0_9FIRM</name>
<dbReference type="OrthoDB" id="1693033at2"/>
<accession>F0H2F0</accession>
<comment type="caution">
    <text evidence="1">The sequence shown here is derived from an EMBL/GenBank/DDBJ whole genome shotgun (WGS) entry which is preliminary data.</text>
</comment>
<keyword evidence="2" id="KW-1185">Reference proteome</keyword>
<dbReference type="EMBL" id="AEXN01000033">
    <property type="protein sequence ID" value="EGC83384.1"/>
    <property type="molecule type" value="Genomic_DNA"/>
</dbReference>
<sequence length="149" mass="18219">MKTKEFIKRVKELGFEVFNEDDYLVIKDEYESNVANVNKTTLAQMSTDYIEWDEIYDEDKTKLFDLLIEYAKTPIDERKEEKKFYLKHRWIKGCVIMYLYRNTLNGYCYLGDKKCRPHRQKMFTLKEIEEIKEKYNTDLSDFEKKEVEE</sequence>
<dbReference type="RefSeq" id="WP_004818097.1">
    <property type="nucleotide sequence ID" value="NZ_AEXN01000033.1"/>
</dbReference>
<reference evidence="1 2" key="1">
    <citation type="submission" date="2011-01" db="EMBL/GenBank/DDBJ databases">
        <authorList>
            <person name="Durkin A.S."/>
            <person name="Madupu R."/>
            <person name="Torralba M."/>
            <person name="Gillis M."/>
            <person name="Methe B."/>
            <person name="Sutton G."/>
            <person name="Nelson K.E."/>
        </authorList>
    </citation>
    <scope>NUCLEOTIDE SEQUENCE [LARGE SCALE GENOMIC DNA]</scope>
    <source>
        <strain evidence="1 2">ACS-025-V-Sch4</strain>
    </source>
</reference>
<dbReference type="Proteomes" id="UP000005277">
    <property type="component" value="Unassembled WGS sequence"/>
</dbReference>
<proteinExistence type="predicted"/>
<protein>
    <submittedName>
        <fullName evidence="1">Uncharacterized protein</fullName>
    </submittedName>
</protein>
<evidence type="ECO:0000313" key="1">
    <source>
        <dbReference type="EMBL" id="EGC83384.1"/>
    </source>
</evidence>
<gene>
    <name evidence="1" type="ORF">HMPREF9246_0311</name>
</gene>
<evidence type="ECO:0000313" key="2">
    <source>
        <dbReference type="Proteomes" id="UP000005277"/>
    </source>
</evidence>